<dbReference type="InterPro" id="IPR000524">
    <property type="entry name" value="Tscrpt_reg_HTH_GntR"/>
</dbReference>
<dbReference type="CDD" id="cd07377">
    <property type="entry name" value="WHTH_GntR"/>
    <property type="match status" value="1"/>
</dbReference>
<keyword evidence="6" id="KW-1185">Reference proteome</keyword>
<comment type="caution">
    <text evidence="5">The sequence shown here is derived from an EMBL/GenBank/DDBJ whole genome shotgun (WGS) entry which is preliminary data.</text>
</comment>
<dbReference type="InterPro" id="IPR011663">
    <property type="entry name" value="UTRA"/>
</dbReference>
<evidence type="ECO:0000313" key="6">
    <source>
        <dbReference type="Proteomes" id="UP001176891"/>
    </source>
</evidence>
<dbReference type="Pfam" id="PF07702">
    <property type="entry name" value="UTRA"/>
    <property type="match status" value="1"/>
</dbReference>
<sequence length="256" mass="28908">MKKASEHKVPLYHKVYDYLLEKIKNEYIAGDFLPTQSEIAIQTETSLITVKRAIKELEAIGYLESKAGKGTIVRKPSVVDSHVGVSSWTDSISGLGSVPSTGWIKVKKRVPTSSTADKLKLKARERTVRIKRLRLIDDNPICLMNNEIPLSLVPGIHAKVIDKESLYNYLKDEYGLIAIRAEEEVRAREATEYEIEILQLKTPIVLVVRRLSFLSDDVPFELSSIIAPAESYIYKSQQINRTLDPKDLNKLLTKVS</sequence>
<accession>A0ABT8WXZ9</accession>
<dbReference type="Proteomes" id="UP001176891">
    <property type="component" value="Unassembled WGS sequence"/>
</dbReference>
<dbReference type="PANTHER" id="PTHR44846">
    <property type="entry name" value="MANNOSYL-D-GLYCERATE TRANSPORT/METABOLISM SYSTEM REPRESSOR MNGR-RELATED"/>
    <property type="match status" value="1"/>
</dbReference>
<evidence type="ECO:0000313" key="5">
    <source>
        <dbReference type="EMBL" id="MDO5986554.1"/>
    </source>
</evidence>
<dbReference type="SMART" id="SM00345">
    <property type="entry name" value="HTH_GNTR"/>
    <property type="match status" value="1"/>
</dbReference>
<name>A0ABT8WXZ9_9FLAO</name>
<keyword evidence="2" id="KW-0238">DNA-binding</keyword>
<dbReference type="Gene3D" id="3.40.1410.10">
    <property type="entry name" value="Chorismate lyase-like"/>
    <property type="match status" value="1"/>
</dbReference>
<dbReference type="InterPro" id="IPR036388">
    <property type="entry name" value="WH-like_DNA-bd_sf"/>
</dbReference>
<feature type="domain" description="HTH gntR-type" evidence="4">
    <location>
        <begin position="9"/>
        <end position="76"/>
    </location>
</feature>
<reference evidence="5" key="1">
    <citation type="submission" date="2023-07" db="EMBL/GenBank/DDBJ databases">
        <title>Two novel species in the genus Flavivirga.</title>
        <authorList>
            <person name="Kwon K."/>
        </authorList>
    </citation>
    <scope>NUCLEOTIDE SEQUENCE</scope>
    <source>
        <strain evidence="5">KACC 14157</strain>
    </source>
</reference>
<keyword evidence="1" id="KW-0805">Transcription regulation</keyword>
<evidence type="ECO:0000256" key="2">
    <source>
        <dbReference type="ARBA" id="ARBA00023125"/>
    </source>
</evidence>
<dbReference type="PANTHER" id="PTHR44846:SF1">
    <property type="entry name" value="MANNOSYL-D-GLYCERATE TRANSPORT_METABOLISM SYSTEM REPRESSOR MNGR-RELATED"/>
    <property type="match status" value="1"/>
</dbReference>
<evidence type="ECO:0000256" key="1">
    <source>
        <dbReference type="ARBA" id="ARBA00023015"/>
    </source>
</evidence>
<keyword evidence="3" id="KW-0804">Transcription</keyword>
<gene>
    <name evidence="5" type="ORF">Q4Q39_03955</name>
</gene>
<dbReference type="SMART" id="SM00866">
    <property type="entry name" value="UTRA"/>
    <property type="match status" value="1"/>
</dbReference>
<dbReference type="RefSeq" id="WP_303281065.1">
    <property type="nucleotide sequence ID" value="NZ_BAABCZ010000016.1"/>
</dbReference>
<protein>
    <submittedName>
        <fullName evidence="5">GntR family transcriptional regulator</fullName>
    </submittedName>
</protein>
<dbReference type="EMBL" id="JAUOEM010000001">
    <property type="protein sequence ID" value="MDO5986554.1"/>
    <property type="molecule type" value="Genomic_DNA"/>
</dbReference>
<evidence type="ECO:0000259" key="4">
    <source>
        <dbReference type="PROSITE" id="PS50949"/>
    </source>
</evidence>
<organism evidence="5 6">
    <name type="scientific">Flavivirga amylovorans</name>
    <dbReference type="NCBI Taxonomy" id="870486"/>
    <lineage>
        <taxon>Bacteria</taxon>
        <taxon>Pseudomonadati</taxon>
        <taxon>Bacteroidota</taxon>
        <taxon>Flavobacteriia</taxon>
        <taxon>Flavobacteriales</taxon>
        <taxon>Flavobacteriaceae</taxon>
        <taxon>Flavivirga</taxon>
    </lineage>
</organism>
<dbReference type="InterPro" id="IPR028978">
    <property type="entry name" value="Chorismate_lyase_/UTRA_dom_sf"/>
</dbReference>
<dbReference type="SUPFAM" id="SSF46785">
    <property type="entry name" value="Winged helix' DNA-binding domain"/>
    <property type="match status" value="1"/>
</dbReference>
<dbReference type="Pfam" id="PF00392">
    <property type="entry name" value="GntR"/>
    <property type="match status" value="1"/>
</dbReference>
<proteinExistence type="predicted"/>
<dbReference type="Gene3D" id="1.10.10.10">
    <property type="entry name" value="Winged helix-like DNA-binding domain superfamily/Winged helix DNA-binding domain"/>
    <property type="match status" value="1"/>
</dbReference>
<dbReference type="InterPro" id="IPR050679">
    <property type="entry name" value="Bact_HTH_transcr_reg"/>
</dbReference>
<evidence type="ECO:0000256" key="3">
    <source>
        <dbReference type="ARBA" id="ARBA00023163"/>
    </source>
</evidence>
<dbReference type="PROSITE" id="PS50949">
    <property type="entry name" value="HTH_GNTR"/>
    <property type="match status" value="1"/>
</dbReference>
<dbReference type="InterPro" id="IPR036390">
    <property type="entry name" value="WH_DNA-bd_sf"/>
</dbReference>
<dbReference type="SUPFAM" id="SSF64288">
    <property type="entry name" value="Chorismate lyase-like"/>
    <property type="match status" value="1"/>
</dbReference>